<dbReference type="EC" id="3.5.1.44" evidence="5"/>
<evidence type="ECO:0000256" key="1">
    <source>
        <dbReference type="ARBA" id="ARBA00022490"/>
    </source>
</evidence>
<evidence type="ECO:0000313" key="10">
    <source>
        <dbReference type="EMBL" id="NYZ23581.1"/>
    </source>
</evidence>
<dbReference type="InterPro" id="IPR000673">
    <property type="entry name" value="Sig_transdc_resp-reg_Me-estase"/>
</dbReference>
<dbReference type="InterPro" id="IPR008248">
    <property type="entry name" value="CheB-like"/>
</dbReference>
<evidence type="ECO:0000256" key="3">
    <source>
        <dbReference type="ARBA" id="ARBA00022801"/>
    </source>
</evidence>
<feature type="active site" evidence="5 6">
    <location>
        <position position="179"/>
    </location>
</feature>
<dbReference type="NCBIfam" id="NF001965">
    <property type="entry name" value="PRK00742.1"/>
    <property type="match status" value="1"/>
</dbReference>
<feature type="active site" evidence="5 6">
    <location>
        <position position="206"/>
    </location>
</feature>
<dbReference type="PANTHER" id="PTHR42872">
    <property type="entry name" value="PROTEIN-GLUTAMATE METHYLESTERASE/PROTEIN-GLUTAMINE GLUTAMINASE"/>
    <property type="match status" value="1"/>
</dbReference>
<keyword evidence="10" id="KW-0808">Transferase</keyword>
<comment type="function">
    <text evidence="5">Involved in chemotaxis. Part of a chemotaxis signal transduction system that modulates chemotaxis in response to various stimuli. Catalyzes the demethylation of specific methylglutamate residues introduced into the chemoreceptors (methyl-accepting chemotaxis proteins or MCP) by CheR. Also mediates the irreversible deamidation of specific glutamine residues to glutamic acid.</text>
</comment>
<evidence type="ECO:0000256" key="6">
    <source>
        <dbReference type="PROSITE-ProRule" id="PRU00050"/>
    </source>
</evidence>
<dbReference type="Pfam" id="PF01339">
    <property type="entry name" value="CheB_methylest"/>
    <property type="match status" value="1"/>
</dbReference>
<evidence type="ECO:0000259" key="8">
    <source>
        <dbReference type="PROSITE" id="PS50110"/>
    </source>
</evidence>
<evidence type="ECO:0000256" key="4">
    <source>
        <dbReference type="ARBA" id="ARBA00048267"/>
    </source>
</evidence>
<dbReference type="GO" id="GO:0032259">
    <property type="term" value="P:methylation"/>
    <property type="evidence" value="ECO:0007669"/>
    <property type="project" value="UniProtKB-KW"/>
</dbReference>
<dbReference type="PIRSF" id="PIRSF000876">
    <property type="entry name" value="RR_chemtxs_CheB"/>
    <property type="match status" value="1"/>
</dbReference>
<evidence type="ECO:0000256" key="2">
    <source>
        <dbReference type="ARBA" id="ARBA00022500"/>
    </source>
</evidence>
<dbReference type="SMART" id="SM00448">
    <property type="entry name" value="REC"/>
    <property type="match status" value="1"/>
</dbReference>
<name>A0ABX2TH51_9PROT</name>
<organism evidence="10 11">
    <name type="scientific">Azospirillum oleiclasticum</name>
    <dbReference type="NCBI Taxonomy" id="2735135"/>
    <lineage>
        <taxon>Bacteria</taxon>
        <taxon>Pseudomonadati</taxon>
        <taxon>Pseudomonadota</taxon>
        <taxon>Alphaproteobacteria</taxon>
        <taxon>Rhodospirillales</taxon>
        <taxon>Azospirillaceae</taxon>
        <taxon>Azospirillum</taxon>
    </lineage>
</organism>
<keyword evidence="10" id="KW-0489">Methyltransferase</keyword>
<dbReference type="Gene3D" id="3.40.50.2300">
    <property type="match status" value="1"/>
</dbReference>
<reference evidence="10 11" key="1">
    <citation type="submission" date="2020-05" db="EMBL/GenBank/DDBJ databases">
        <title>Azospirillum oleiclasticum sp. nov, a nitrogen-fixing and heavy crude oil-emulsifying bacterium isolated from the crude oil of Yumen Oilfield.</title>
        <authorList>
            <person name="Wu D."/>
            <person name="Cai M."/>
            <person name="Zhang X."/>
        </authorList>
    </citation>
    <scope>NUCLEOTIDE SEQUENCE [LARGE SCALE GENOMIC DNA]</scope>
    <source>
        <strain evidence="10 11">ROY-1-1-2</strain>
    </source>
</reference>
<dbReference type="CDD" id="cd17541">
    <property type="entry name" value="REC_CheB-like"/>
    <property type="match status" value="1"/>
</dbReference>
<dbReference type="Proteomes" id="UP000584642">
    <property type="component" value="Unassembled WGS sequence"/>
</dbReference>
<gene>
    <name evidence="5 10" type="primary">cheB</name>
    <name evidence="10" type="ORF">HND93_28110</name>
</gene>
<protein>
    <recommendedName>
        <fullName evidence="5">Protein-glutamate methylesterase/protein-glutamine glutaminase</fullName>
        <ecNumber evidence="5">3.1.1.61</ecNumber>
        <ecNumber evidence="5">3.5.1.44</ecNumber>
    </recommendedName>
</protein>
<comment type="catalytic activity">
    <reaction evidence="5">
        <text>L-glutaminyl-[protein] + H2O = L-glutamyl-[protein] + NH4(+)</text>
        <dbReference type="Rhea" id="RHEA:16441"/>
        <dbReference type="Rhea" id="RHEA-COMP:10207"/>
        <dbReference type="Rhea" id="RHEA-COMP:10208"/>
        <dbReference type="ChEBI" id="CHEBI:15377"/>
        <dbReference type="ChEBI" id="CHEBI:28938"/>
        <dbReference type="ChEBI" id="CHEBI:29973"/>
        <dbReference type="ChEBI" id="CHEBI:30011"/>
        <dbReference type="EC" id="3.5.1.44"/>
    </reaction>
</comment>
<dbReference type="CDD" id="cd16432">
    <property type="entry name" value="CheB_Rec"/>
    <property type="match status" value="1"/>
</dbReference>
<evidence type="ECO:0000256" key="7">
    <source>
        <dbReference type="PROSITE-ProRule" id="PRU00169"/>
    </source>
</evidence>
<comment type="PTM">
    <text evidence="5">Phosphorylated by CheA. Phosphorylation of the N-terminal regulatory domain activates the methylesterase activity.</text>
</comment>
<keyword evidence="1 5" id="KW-0963">Cytoplasm</keyword>
<dbReference type="EC" id="3.1.1.61" evidence="5"/>
<evidence type="ECO:0000313" key="11">
    <source>
        <dbReference type="Proteomes" id="UP000584642"/>
    </source>
</evidence>
<feature type="active site" evidence="5 6">
    <location>
        <position position="298"/>
    </location>
</feature>
<dbReference type="Pfam" id="PF00072">
    <property type="entry name" value="Response_reg"/>
    <property type="match status" value="1"/>
</dbReference>
<keyword evidence="2 5" id="KW-0145">Chemotaxis</keyword>
<feature type="modified residue" description="4-aspartylphosphate" evidence="5 7">
    <location>
        <position position="56"/>
    </location>
</feature>
<dbReference type="InterPro" id="IPR001789">
    <property type="entry name" value="Sig_transdc_resp-reg_receiver"/>
</dbReference>
<sequence>MRKVRVLIVEDSPTLRLLLETIVEADPRLEVAGSVASAEAMLARLEDLAPDVISLDIRLPGMNGLDATIEVMRRRPTPIVVVAADVNARDGFIAMNALRAGALSVLEKPDGGTAEAFAAMANRICTHFYRMSQVKVVRQTFRRGLSFGLDGEAAVAPEAVPVPAPAGGGPYRMLAVVSSTGGPSALVQLLGGLGADFPLPVLMVQHIGPKFVAGFADWLDAMTPLTVRVAEDGETPRPGTAYLAPADRHLLLDGDRLRLTEGPMAEGHKPSGTLLLRSVAATAGKAGIGVILTGMGSDGAAGLLELHRAGGHTVAEDETTAVVYGMPAAAVKLGAVRALLPVHAIGPHLRARTGRPGEGGKP</sequence>
<dbReference type="Gene3D" id="3.40.50.180">
    <property type="entry name" value="Methylesterase CheB, C-terminal domain"/>
    <property type="match status" value="1"/>
</dbReference>
<comment type="similarity">
    <text evidence="5">Belongs to the CheB family.</text>
</comment>
<comment type="subcellular location">
    <subcellularLocation>
        <location evidence="5">Cytoplasm</location>
    </subcellularLocation>
</comment>
<accession>A0ABX2TH51</accession>
<dbReference type="EMBL" id="JABFDB010000028">
    <property type="protein sequence ID" value="NYZ23581.1"/>
    <property type="molecule type" value="Genomic_DNA"/>
</dbReference>
<dbReference type="InterPro" id="IPR011006">
    <property type="entry name" value="CheY-like_superfamily"/>
</dbReference>
<keyword evidence="5 7" id="KW-0597">Phosphoprotein</keyword>
<dbReference type="PROSITE" id="PS50122">
    <property type="entry name" value="CHEB"/>
    <property type="match status" value="1"/>
</dbReference>
<feature type="domain" description="CheB-type methylesterase" evidence="9">
    <location>
        <begin position="163"/>
        <end position="356"/>
    </location>
</feature>
<dbReference type="InterPro" id="IPR035909">
    <property type="entry name" value="CheB_C"/>
</dbReference>
<feature type="domain" description="Response regulatory" evidence="8">
    <location>
        <begin position="5"/>
        <end position="123"/>
    </location>
</feature>
<dbReference type="HAMAP" id="MF_00099">
    <property type="entry name" value="CheB_chemtxs"/>
    <property type="match status" value="1"/>
</dbReference>
<evidence type="ECO:0000259" key="9">
    <source>
        <dbReference type="PROSITE" id="PS50122"/>
    </source>
</evidence>
<proteinExistence type="inferred from homology"/>
<dbReference type="RefSeq" id="WP_180285354.1">
    <property type="nucleotide sequence ID" value="NZ_JABFDB010000028.1"/>
</dbReference>
<comment type="caution">
    <text evidence="10">The sequence shown here is derived from an EMBL/GenBank/DDBJ whole genome shotgun (WGS) entry which is preliminary data.</text>
</comment>
<dbReference type="SUPFAM" id="SSF52738">
    <property type="entry name" value="Methylesterase CheB, C-terminal domain"/>
    <property type="match status" value="1"/>
</dbReference>
<dbReference type="PROSITE" id="PS50110">
    <property type="entry name" value="RESPONSE_REGULATORY"/>
    <property type="match status" value="1"/>
</dbReference>
<keyword evidence="11" id="KW-1185">Reference proteome</keyword>
<dbReference type="SUPFAM" id="SSF52172">
    <property type="entry name" value="CheY-like"/>
    <property type="match status" value="1"/>
</dbReference>
<comment type="catalytic activity">
    <reaction evidence="4 5">
        <text>[protein]-L-glutamate 5-O-methyl ester + H2O = L-glutamyl-[protein] + methanol + H(+)</text>
        <dbReference type="Rhea" id="RHEA:23236"/>
        <dbReference type="Rhea" id="RHEA-COMP:10208"/>
        <dbReference type="Rhea" id="RHEA-COMP:10311"/>
        <dbReference type="ChEBI" id="CHEBI:15377"/>
        <dbReference type="ChEBI" id="CHEBI:15378"/>
        <dbReference type="ChEBI" id="CHEBI:17790"/>
        <dbReference type="ChEBI" id="CHEBI:29973"/>
        <dbReference type="ChEBI" id="CHEBI:82795"/>
        <dbReference type="EC" id="3.1.1.61"/>
    </reaction>
</comment>
<dbReference type="GO" id="GO:0008984">
    <property type="term" value="F:protein-glutamate methylesterase activity"/>
    <property type="evidence" value="ECO:0007669"/>
    <property type="project" value="UniProtKB-EC"/>
</dbReference>
<dbReference type="GO" id="GO:0008168">
    <property type="term" value="F:methyltransferase activity"/>
    <property type="evidence" value="ECO:0007669"/>
    <property type="project" value="UniProtKB-KW"/>
</dbReference>
<keyword evidence="3 5" id="KW-0378">Hydrolase</keyword>
<comment type="domain">
    <text evidence="5">Contains a C-terminal catalytic domain, and an N-terminal region which modulates catalytic activity.</text>
</comment>
<dbReference type="PANTHER" id="PTHR42872:SF6">
    <property type="entry name" value="PROTEIN-GLUTAMATE METHYLESTERASE_PROTEIN-GLUTAMINE GLUTAMINASE"/>
    <property type="match status" value="1"/>
</dbReference>
<evidence type="ECO:0000256" key="5">
    <source>
        <dbReference type="HAMAP-Rule" id="MF_00099"/>
    </source>
</evidence>